<sequence>MKRYNSTDKLKRLYNNERFCDAIFIVGKERKIFRCHKTILSMFSNFFSKLFFFEGWEKNQVSPVSEIEINDIESSCFEIVLKFIYQGEIDLKMPKETLSKVLKLSTKLQIKELQKAMMSILLKDNSNFHLIQDFRVFDKSVLKEILTNKNIPIEPMEIFKKVFDYGKFLTEKKNSKPTITNIKNEIQDLFPYVPFDKMSSSQIESISKQEIVPYKILFNACLSKLLLFENSSSQNTKNNETKSQSLNNNEKDFNPNDYMVPIEKPNKHPNKENSETNSTPPPIITNEKEKDLKKSNSSMDIEIASNKITNTNSNTNTNTNTNTSDKGNGLSKTQNKKVSVLIMISVRSESPVKNILNSLKQNKNLDVQHVNISENSTSDVDFQMLSKYDVVFFFSNSTIKNNGKIGDMLAKFVENGGGLVVCSCAALTIDLNGHLTGRIIDEHFLPMKQGEFLENKRLKLGKVALPEHPIMENVKQFDGGNSSFHVLAKPNNLPHDSTAIAFWEDGNVLISEKQKNPNFGKIVVLNIFPVSGKSKFWNSKTDGAAMICNSVEYVSKK</sequence>
<dbReference type="SMART" id="SM00225">
    <property type="entry name" value="BTB"/>
    <property type="match status" value="1"/>
</dbReference>
<dbReference type="PANTHER" id="PTHR24410">
    <property type="entry name" value="HL07962P-RELATED"/>
    <property type="match status" value="1"/>
</dbReference>
<dbReference type="Proteomes" id="UP001150062">
    <property type="component" value="Unassembled WGS sequence"/>
</dbReference>
<organism evidence="3 4">
    <name type="scientific">Anaeramoeba flamelloides</name>
    <dbReference type="NCBI Taxonomy" id="1746091"/>
    <lineage>
        <taxon>Eukaryota</taxon>
        <taxon>Metamonada</taxon>
        <taxon>Anaeramoebidae</taxon>
        <taxon>Anaeramoeba</taxon>
    </lineage>
</organism>
<dbReference type="Pfam" id="PF00651">
    <property type="entry name" value="BTB"/>
    <property type="match status" value="1"/>
</dbReference>
<gene>
    <name evidence="3" type="ORF">M0813_19674</name>
</gene>
<accession>A0ABQ8YMS9</accession>
<dbReference type="SUPFAM" id="SSF52317">
    <property type="entry name" value="Class I glutamine amidotransferase-like"/>
    <property type="match status" value="1"/>
</dbReference>
<feature type="compositionally biased region" description="Basic and acidic residues" evidence="1">
    <location>
        <begin position="264"/>
        <end position="274"/>
    </location>
</feature>
<evidence type="ECO:0000256" key="1">
    <source>
        <dbReference type="SAM" id="MobiDB-lite"/>
    </source>
</evidence>
<dbReference type="Gene3D" id="3.30.710.10">
    <property type="entry name" value="Potassium Channel Kv1.1, Chain A"/>
    <property type="match status" value="1"/>
</dbReference>
<reference evidence="3" key="1">
    <citation type="submission" date="2022-08" db="EMBL/GenBank/DDBJ databases">
        <title>Novel sulfate-reducing endosymbionts in the free-living metamonad Anaeramoeba.</title>
        <authorList>
            <person name="Jerlstrom-Hultqvist J."/>
            <person name="Cepicka I."/>
            <person name="Gallot-Lavallee L."/>
            <person name="Salas-Leiva D."/>
            <person name="Curtis B.A."/>
            <person name="Zahonova K."/>
            <person name="Pipaliya S."/>
            <person name="Dacks J."/>
            <person name="Roger A.J."/>
        </authorList>
    </citation>
    <scope>NUCLEOTIDE SEQUENCE</scope>
    <source>
        <strain evidence="3">Schooner1</strain>
    </source>
</reference>
<feature type="region of interest" description="Disordered" evidence="1">
    <location>
        <begin position="232"/>
        <end position="332"/>
    </location>
</feature>
<dbReference type="InterPro" id="IPR051481">
    <property type="entry name" value="BTB-POZ/Galectin-3-binding"/>
</dbReference>
<evidence type="ECO:0000313" key="4">
    <source>
        <dbReference type="Proteomes" id="UP001150062"/>
    </source>
</evidence>
<dbReference type="PROSITE" id="PS50097">
    <property type="entry name" value="BTB"/>
    <property type="match status" value="1"/>
</dbReference>
<dbReference type="InterPro" id="IPR011333">
    <property type="entry name" value="SKP1/BTB/POZ_sf"/>
</dbReference>
<name>A0ABQ8YMS9_9EUKA</name>
<evidence type="ECO:0000313" key="3">
    <source>
        <dbReference type="EMBL" id="KAJ6245915.1"/>
    </source>
</evidence>
<dbReference type="Gene3D" id="3.40.50.880">
    <property type="match status" value="1"/>
</dbReference>
<dbReference type="CDD" id="cd18186">
    <property type="entry name" value="BTB_POZ_ZBTB_KLHL-like"/>
    <property type="match status" value="1"/>
</dbReference>
<evidence type="ECO:0000259" key="2">
    <source>
        <dbReference type="PROSITE" id="PS50097"/>
    </source>
</evidence>
<dbReference type="SUPFAM" id="SSF54695">
    <property type="entry name" value="POZ domain"/>
    <property type="match status" value="1"/>
</dbReference>
<dbReference type="EMBL" id="JAOAOG010000140">
    <property type="protein sequence ID" value="KAJ6245915.1"/>
    <property type="molecule type" value="Genomic_DNA"/>
</dbReference>
<comment type="caution">
    <text evidence="3">The sequence shown here is derived from an EMBL/GenBank/DDBJ whole genome shotgun (WGS) entry which is preliminary data.</text>
</comment>
<dbReference type="InterPro" id="IPR029062">
    <property type="entry name" value="Class_I_gatase-like"/>
</dbReference>
<feature type="domain" description="BTB" evidence="2">
    <location>
        <begin position="20"/>
        <end position="93"/>
    </location>
</feature>
<feature type="compositionally biased region" description="Polar residues" evidence="1">
    <location>
        <begin position="232"/>
        <end position="248"/>
    </location>
</feature>
<dbReference type="InterPro" id="IPR000210">
    <property type="entry name" value="BTB/POZ_dom"/>
</dbReference>
<keyword evidence="4" id="KW-1185">Reference proteome</keyword>
<proteinExistence type="predicted"/>
<feature type="compositionally biased region" description="Low complexity" evidence="1">
    <location>
        <begin position="309"/>
        <end position="324"/>
    </location>
</feature>
<dbReference type="PANTHER" id="PTHR24410:SF23">
    <property type="entry name" value="BTB DOMAIN-CONTAINING PROTEIN-RELATED"/>
    <property type="match status" value="1"/>
</dbReference>
<protein>
    <submittedName>
        <fullName evidence="3">Pep-cterm sorting domain-containing protein</fullName>
    </submittedName>
</protein>